<accession>A0A1Y1SXL5</accession>
<evidence type="ECO:0000313" key="2">
    <source>
        <dbReference type="Proteomes" id="UP000192746"/>
    </source>
</evidence>
<reference evidence="1 2" key="1">
    <citation type="submission" date="2013-04" db="EMBL/GenBank/DDBJ databases">
        <title>Zunongwangia sp. 22II14-10F7 Genome Sequencing.</title>
        <authorList>
            <person name="Lai Q."/>
            <person name="Shao Z."/>
        </authorList>
    </citation>
    <scope>NUCLEOTIDE SEQUENCE [LARGE SCALE GENOMIC DNA]</scope>
    <source>
        <strain evidence="1 2">22II14-10F7</strain>
    </source>
</reference>
<organism evidence="1 2">
    <name type="scientific">Zunongwangia atlantica 22II14-10F7</name>
    <dbReference type="NCBI Taxonomy" id="1185767"/>
    <lineage>
        <taxon>Bacteria</taxon>
        <taxon>Pseudomonadati</taxon>
        <taxon>Bacteroidota</taxon>
        <taxon>Flavobacteriia</taxon>
        <taxon>Flavobacteriales</taxon>
        <taxon>Flavobacteriaceae</taxon>
        <taxon>Zunongwangia</taxon>
    </lineage>
</organism>
<dbReference type="Proteomes" id="UP000192746">
    <property type="component" value="Unassembled WGS sequence"/>
</dbReference>
<dbReference type="EMBL" id="ARYN01000050">
    <property type="protein sequence ID" value="ORL43516.1"/>
    <property type="molecule type" value="Genomic_DNA"/>
</dbReference>
<protein>
    <submittedName>
        <fullName evidence="1">Conjugal transfer protein I</fullName>
    </submittedName>
</protein>
<gene>
    <name evidence="1" type="ORF">IIF7_20419</name>
</gene>
<comment type="caution">
    <text evidence="1">The sequence shown here is derived from an EMBL/GenBank/DDBJ whole genome shotgun (WGS) entry which is preliminary data.</text>
</comment>
<dbReference type="STRING" id="1185767.IIF7_20419"/>
<proteinExistence type="predicted"/>
<dbReference type="AlphaFoldDB" id="A0A1Y1SXL5"/>
<evidence type="ECO:0000313" key="1">
    <source>
        <dbReference type="EMBL" id="ORL43516.1"/>
    </source>
</evidence>
<name>A0A1Y1SXL5_9FLAO</name>
<sequence>MNILIFNQTAMKTVTRQALNIFNLNFYNLNFYSAVLTKLKVWGCLALISIAPFFSSSATAQGMPVYDNTNFLSLAKQLIESAKQTSNLLKTVEFLKQQKENIEKVNGVVQELQAVRELTQNHQRLYECIRTDVRDLLDSPFIHPNEANRISRHFEDMIELSLKDLDFIDQVLSSDLLRMNDSDRTKILQQKEQQSRALLAQVNTQLKRYRDIIAFRQLQDILNSRESQQ</sequence>
<keyword evidence="2" id="KW-1185">Reference proteome</keyword>